<feature type="signal peptide" evidence="9">
    <location>
        <begin position="1"/>
        <end position="25"/>
    </location>
</feature>
<evidence type="ECO:0000256" key="8">
    <source>
        <dbReference type="PIRSR" id="PIRSR000862-1"/>
    </source>
</evidence>
<dbReference type="PANTHER" id="PTHR11005">
    <property type="entry name" value="LYSOSOMAL ACID LIPASE-RELATED"/>
    <property type="match status" value="1"/>
</dbReference>
<dbReference type="GO" id="GO:0016042">
    <property type="term" value="P:lipid catabolic process"/>
    <property type="evidence" value="ECO:0007669"/>
    <property type="project" value="UniProtKB-KW"/>
</dbReference>
<feature type="active site" description="Charge relay system" evidence="8">
    <location>
        <position position="374"/>
    </location>
</feature>
<evidence type="ECO:0000256" key="1">
    <source>
        <dbReference type="ARBA" id="ARBA00010701"/>
    </source>
</evidence>
<dbReference type="Gene3D" id="3.40.50.1820">
    <property type="entry name" value="alpha/beta hydrolase"/>
    <property type="match status" value="1"/>
</dbReference>
<feature type="active site" description="Nucleophile" evidence="8">
    <location>
        <position position="176"/>
    </location>
</feature>
<dbReference type="InterPro" id="IPR000073">
    <property type="entry name" value="AB_hydrolase_1"/>
</dbReference>
<keyword evidence="2 9" id="KW-0732">Signal</keyword>
<dbReference type="PIRSF" id="PIRSF000862">
    <property type="entry name" value="Steryl_ester_lip"/>
    <property type="match status" value="1"/>
</dbReference>
<keyword evidence="4 7" id="KW-0442">Lipid degradation</keyword>
<dbReference type="EMBL" id="KJ711070">
    <property type="protein sequence ID" value="AJP06315.1"/>
    <property type="molecule type" value="mRNA"/>
</dbReference>
<keyword evidence="6" id="KW-0325">Glycoprotein</keyword>
<dbReference type="AlphaFoldDB" id="A0A0K0M6Z3"/>
<comment type="similarity">
    <text evidence="1 7">Belongs to the AB hydrolase superfamily. Lipase family.</text>
</comment>
<evidence type="ECO:0000313" key="11">
    <source>
        <dbReference type="EMBL" id="AJP06315.1"/>
    </source>
</evidence>
<evidence type="ECO:0000256" key="6">
    <source>
        <dbReference type="ARBA" id="ARBA00023180"/>
    </source>
</evidence>
<name>A0A0K0M6Z3_PINTB</name>
<evidence type="ECO:0000256" key="2">
    <source>
        <dbReference type="ARBA" id="ARBA00022729"/>
    </source>
</evidence>
<evidence type="ECO:0000259" key="10">
    <source>
        <dbReference type="Pfam" id="PF00561"/>
    </source>
</evidence>
<sequence>MGGWTLMEMWKILFGLLFTRWPSCGIRMDTNTGAPDGLCSTFVEPYYSKYDCHEYSTVTPDGFRLGLQRINSRSDSGQKGPLLLNHGVLNGGDAWVLNSPDEFDVSPAFVLADAGYDVWIGNARTTRYSYGHEKLTEEDEAYWDWSFDELAAFDLPSMMYLVHNVTNKKIHYIGHSQGTQSALAALSEGKLIDIVNKVALLAPVAYDSHIWTPLLAGAAVLHLDQLVKMLGFNKFSTKTPQGKQYVDLICQEGNLDCDKDYVTAFTGTNCCFNYSKFPFYDQYETQSTSTKNLVHLAQLYRADKFQKYDYGAAENNQRYNSIYPPAYDLSKVPTQNLLLVYGGLDPLADLVDVQRLKNELSPGYKYLFKPNFAHLDFIVANNCKQQLYDEVMAFFEDEQNMGITFFENLASNGDTGMQ</sequence>
<dbReference type="InterPro" id="IPR025483">
    <property type="entry name" value="Lipase_euk"/>
</dbReference>
<dbReference type="SUPFAM" id="SSF53474">
    <property type="entry name" value="alpha/beta-Hydrolases"/>
    <property type="match status" value="1"/>
</dbReference>
<feature type="chain" id="PRO_5005451236" description="Lipase" evidence="9">
    <location>
        <begin position="26"/>
        <end position="418"/>
    </location>
</feature>
<keyword evidence="5" id="KW-0443">Lipid metabolism</keyword>
<evidence type="ECO:0000256" key="7">
    <source>
        <dbReference type="PIRNR" id="PIRNR000862"/>
    </source>
</evidence>
<keyword evidence="3 7" id="KW-0378">Hydrolase</keyword>
<proteinExistence type="evidence at transcript level"/>
<dbReference type="FunFam" id="3.40.50.1820:FF:000057">
    <property type="entry name" value="Lipase"/>
    <property type="match status" value="1"/>
</dbReference>
<dbReference type="GO" id="GO:0016788">
    <property type="term" value="F:hydrolase activity, acting on ester bonds"/>
    <property type="evidence" value="ECO:0007669"/>
    <property type="project" value="InterPro"/>
</dbReference>
<protein>
    <recommendedName>
        <fullName evidence="7">Lipase</fullName>
    </recommendedName>
</protein>
<evidence type="ECO:0000256" key="3">
    <source>
        <dbReference type="ARBA" id="ARBA00022801"/>
    </source>
</evidence>
<evidence type="ECO:0000256" key="9">
    <source>
        <dbReference type="SAM" id="SignalP"/>
    </source>
</evidence>
<organism evidence="11">
    <name type="scientific">Pinus tabuliformis</name>
    <name type="common">Chinese red pine</name>
    <name type="synonym">Pinus leucosperma</name>
    <dbReference type="NCBI Taxonomy" id="88731"/>
    <lineage>
        <taxon>Eukaryota</taxon>
        <taxon>Viridiplantae</taxon>
        <taxon>Streptophyta</taxon>
        <taxon>Embryophyta</taxon>
        <taxon>Tracheophyta</taxon>
        <taxon>Spermatophyta</taxon>
        <taxon>Pinopsida</taxon>
        <taxon>Pinidae</taxon>
        <taxon>Conifers I</taxon>
        <taxon>Pinales</taxon>
        <taxon>Pinaceae</taxon>
        <taxon>Pinus</taxon>
        <taxon>Pinus subgen. Pinus</taxon>
    </lineage>
</organism>
<dbReference type="InterPro" id="IPR029058">
    <property type="entry name" value="AB_hydrolase_fold"/>
</dbReference>
<accession>A0A0K0M6Z3</accession>
<feature type="active site" description="Charge relay system" evidence="8">
    <location>
        <position position="345"/>
    </location>
</feature>
<evidence type="ECO:0000256" key="4">
    <source>
        <dbReference type="ARBA" id="ARBA00022963"/>
    </source>
</evidence>
<dbReference type="Pfam" id="PF00561">
    <property type="entry name" value="Abhydrolase_1"/>
    <property type="match status" value="1"/>
</dbReference>
<reference evidence="11" key="1">
    <citation type="submission" date="2014-04" db="EMBL/GenBank/DDBJ databases">
        <title>The genes involved in the male and female cone development in Pinus tabuliformis.</title>
        <authorList>
            <person name="Niu S."/>
            <person name="Li W."/>
            <person name="Chen X."/>
        </authorList>
    </citation>
    <scope>NUCLEOTIDE SEQUENCE</scope>
</reference>
<evidence type="ECO:0000256" key="5">
    <source>
        <dbReference type="ARBA" id="ARBA00023098"/>
    </source>
</evidence>
<feature type="domain" description="AB hydrolase-1" evidence="10">
    <location>
        <begin position="81"/>
        <end position="379"/>
    </location>
</feature>